<dbReference type="Gene3D" id="3.40.50.720">
    <property type="entry name" value="NAD(P)-binding Rossmann-like Domain"/>
    <property type="match status" value="1"/>
</dbReference>
<evidence type="ECO:0000256" key="1">
    <source>
        <dbReference type="ARBA" id="ARBA00023002"/>
    </source>
</evidence>
<dbReference type="PRINTS" id="PR00081">
    <property type="entry name" value="GDHRDH"/>
</dbReference>
<dbReference type="SUPFAM" id="SSF51735">
    <property type="entry name" value="NAD(P)-binding Rossmann-fold domains"/>
    <property type="match status" value="1"/>
</dbReference>
<dbReference type="GO" id="GO:0016491">
    <property type="term" value="F:oxidoreductase activity"/>
    <property type="evidence" value="ECO:0007669"/>
    <property type="project" value="UniProtKB-KW"/>
</dbReference>
<organism evidence="2">
    <name type="scientific">freshwater metagenome</name>
    <dbReference type="NCBI Taxonomy" id="449393"/>
    <lineage>
        <taxon>unclassified sequences</taxon>
        <taxon>metagenomes</taxon>
        <taxon>ecological metagenomes</taxon>
    </lineage>
</organism>
<dbReference type="CDD" id="cd05327">
    <property type="entry name" value="retinol-DH_like_SDR_c_like"/>
    <property type="match status" value="1"/>
</dbReference>
<name>A0A6J7G5R8_9ZZZZ</name>
<gene>
    <name evidence="2" type="ORF">UFOPK3564_00636</name>
</gene>
<keyword evidence="1" id="KW-0560">Oxidoreductase</keyword>
<sequence length="317" mass="33253">MAWSTSDIPQLDGRRAIVTGANGGLGLQTALELARRGAHVTLAVRDTGKGAEAVRRIEREVPGASLGVETLDLADQSSVQAFAEREDAEGHPLDLLVNNAGIMATPPRVTVDGFELQFGTNHLGHFALTGLLLDRLKAADAPRVVTISSVMHKVGSIDFDDLNWQHSYGPWKAYGRSKLSNLLFARELQARVDAAGVPLRSLSAHPGYSSTHLQTTGPGLSGGVLGTLNAWGGRIGNALIATKDSYGAQPTLYAATHPEVPGGSFVGPTRLGQTRGPIGTVQSNARGRDMAVASRLWDVSEELTGVSYGLAPVPAAA</sequence>
<dbReference type="NCBIfam" id="NF004846">
    <property type="entry name" value="PRK06197.1"/>
    <property type="match status" value="1"/>
</dbReference>
<reference evidence="2" key="1">
    <citation type="submission" date="2020-05" db="EMBL/GenBank/DDBJ databases">
        <authorList>
            <person name="Chiriac C."/>
            <person name="Salcher M."/>
            <person name="Ghai R."/>
            <person name="Kavagutti S V."/>
        </authorList>
    </citation>
    <scope>NUCLEOTIDE SEQUENCE</scope>
</reference>
<dbReference type="InterPro" id="IPR036291">
    <property type="entry name" value="NAD(P)-bd_dom_sf"/>
</dbReference>
<dbReference type="PANTHER" id="PTHR43157:SF31">
    <property type="entry name" value="PHOSPHATIDYLINOSITOL-GLYCAN BIOSYNTHESIS CLASS F PROTEIN"/>
    <property type="match status" value="1"/>
</dbReference>
<dbReference type="AlphaFoldDB" id="A0A6J7G5R8"/>
<dbReference type="InterPro" id="IPR002347">
    <property type="entry name" value="SDR_fam"/>
</dbReference>
<protein>
    <submittedName>
        <fullName evidence="2">Unannotated protein</fullName>
    </submittedName>
</protein>
<dbReference type="NCBIfam" id="NF004513">
    <property type="entry name" value="PRK05854.1"/>
    <property type="match status" value="1"/>
</dbReference>
<proteinExistence type="predicted"/>
<dbReference type="EMBL" id="CAFBMK010000023">
    <property type="protein sequence ID" value="CAB4902094.1"/>
    <property type="molecule type" value="Genomic_DNA"/>
</dbReference>
<accession>A0A6J7G5R8</accession>
<evidence type="ECO:0000313" key="2">
    <source>
        <dbReference type="EMBL" id="CAB4902094.1"/>
    </source>
</evidence>
<dbReference type="PANTHER" id="PTHR43157">
    <property type="entry name" value="PHOSPHATIDYLINOSITOL-GLYCAN BIOSYNTHESIS CLASS F PROTEIN-RELATED"/>
    <property type="match status" value="1"/>
</dbReference>
<dbReference type="Pfam" id="PF00106">
    <property type="entry name" value="adh_short"/>
    <property type="match status" value="1"/>
</dbReference>